<dbReference type="CDD" id="cd06163">
    <property type="entry name" value="S2P-M50_PDZ_RseP-like"/>
    <property type="match status" value="1"/>
</dbReference>
<evidence type="ECO:0000256" key="1">
    <source>
        <dbReference type="ARBA" id="ARBA00001947"/>
    </source>
</evidence>
<keyword evidence="10 11" id="KW-0472">Membrane</keyword>
<evidence type="ECO:0000256" key="5">
    <source>
        <dbReference type="ARBA" id="ARBA00022692"/>
    </source>
</evidence>
<evidence type="ECO:0000256" key="2">
    <source>
        <dbReference type="ARBA" id="ARBA00004141"/>
    </source>
</evidence>
<accession>A0ABT2PYW7</accession>
<dbReference type="Gene3D" id="2.30.42.10">
    <property type="match status" value="1"/>
</dbReference>
<evidence type="ECO:0000313" key="14">
    <source>
        <dbReference type="Proteomes" id="UP001209076"/>
    </source>
</evidence>
<comment type="caution">
    <text evidence="13">The sequence shown here is derived from an EMBL/GenBank/DDBJ whole genome shotgun (WGS) entry which is preliminary data.</text>
</comment>
<evidence type="ECO:0000256" key="8">
    <source>
        <dbReference type="ARBA" id="ARBA00022989"/>
    </source>
</evidence>
<evidence type="ECO:0000256" key="4">
    <source>
        <dbReference type="ARBA" id="ARBA00022670"/>
    </source>
</evidence>
<dbReference type="InterPro" id="IPR008915">
    <property type="entry name" value="Peptidase_M50"/>
</dbReference>
<keyword evidence="8 11" id="KW-1133">Transmembrane helix</keyword>
<dbReference type="Proteomes" id="UP001209076">
    <property type="component" value="Unassembled WGS sequence"/>
</dbReference>
<evidence type="ECO:0000256" key="6">
    <source>
        <dbReference type="ARBA" id="ARBA00022801"/>
    </source>
</evidence>
<evidence type="ECO:0000256" key="11">
    <source>
        <dbReference type="SAM" id="Phobius"/>
    </source>
</evidence>
<keyword evidence="5 11" id="KW-0812">Transmembrane</keyword>
<organism evidence="13 14">
    <name type="scientific">Paracholeplasma vituli</name>
    <dbReference type="NCBI Taxonomy" id="69473"/>
    <lineage>
        <taxon>Bacteria</taxon>
        <taxon>Bacillati</taxon>
        <taxon>Mycoplasmatota</taxon>
        <taxon>Mollicutes</taxon>
        <taxon>Acholeplasmatales</taxon>
        <taxon>Acholeplasmataceae</taxon>
        <taxon>Paracholeplasma</taxon>
    </lineage>
</organism>
<comment type="cofactor">
    <cofactor evidence="1">
        <name>Zn(2+)</name>
        <dbReference type="ChEBI" id="CHEBI:29105"/>
    </cofactor>
</comment>
<dbReference type="PANTHER" id="PTHR42837">
    <property type="entry name" value="REGULATOR OF SIGMA-E PROTEASE RSEP"/>
    <property type="match status" value="1"/>
</dbReference>
<evidence type="ECO:0000256" key="3">
    <source>
        <dbReference type="ARBA" id="ARBA00007931"/>
    </source>
</evidence>
<feature type="domain" description="Peptidase M50" evidence="12">
    <location>
        <begin position="9"/>
        <end position="505"/>
    </location>
</feature>
<proteinExistence type="inferred from homology"/>
<dbReference type="InterPro" id="IPR036034">
    <property type="entry name" value="PDZ_sf"/>
</dbReference>
<dbReference type="RefSeq" id="WP_262096995.1">
    <property type="nucleotide sequence ID" value="NZ_JAOEGN010000022.1"/>
</dbReference>
<gene>
    <name evidence="13" type="primary">rseP</name>
    <name evidence="13" type="ORF">N7603_08400</name>
</gene>
<evidence type="ECO:0000259" key="12">
    <source>
        <dbReference type="Pfam" id="PF02163"/>
    </source>
</evidence>
<dbReference type="InterPro" id="IPR004387">
    <property type="entry name" value="Pept_M50_Zn"/>
</dbReference>
<keyword evidence="14" id="KW-1185">Reference proteome</keyword>
<dbReference type="PANTHER" id="PTHR42837:SF2">
    <property type="entry name" value="MEMBRANE METALLOPROTEASE ARASP2, CHLOROPLASTIC-RELATED"/>
    <property type="match status" value="1"/>
</dbReference>
<evidence type="ECO:0000256" key="7">
    <source>
        <dbReference type="ARBA" id="ARBA00022833"/>
    </source>
</evidence>
<feature type="transmembrane region" description="Helical" evidence="11">
    <location>
        <begin position="446"/>
        <end position="465"/>
    </location>
</feature>
<keyword evidence="6" id="KW-0378">Hydrolase</keyword>
<evidence type="ECO:0000313" key="13">
    <source>
        <dbReference type="EMBL" id="MCU0105676.1"/>
    </source>
</evidence>
<sequence>MDLIINLLAFVFSLGLIVALHELGHFFFAKRASILCFEYAVGMGPVIWSTRKGETQYALRAIPIGGFVSMAGEQDLSIIIKKGQKIGLNLIDGEVSEIILGTFKPAEIILEVESYDLYDRKNEGLFIEGTVDGISRFLTVKKDAFYVFSEKKKLQVAPYERSFESKTLWQRFLTIFAGPAMNFILAFFLFLIVASIQGKPLNVNRVGNVTEGNPAFISGLQDQDEILQIGSTPISNWQDIGPALQLVSGQSDVVIQVRRNGQVLSLTVNPRVDINSMGLSNYTGDNTVGSSNGAIVGSAFGKASGLLEQNDIITSVKLNDVTYPITGWSDLVTFAKTTNGGSVFVTFTRDGVESTVNWIVWENEVLSSQAIPAYTTTLGIEPDFKFDLGYSFVSGFTGIGESVNQVIAVLGLLFGGSNQIGLNDLSGPVGIFNIVGQYAKQGIAPFIWFVAFLSVNIGVMNLLPIPALDGGRLIFLGIEAIIRRPLNKKVENTANNLMFFLLMALFVYVTFFDILRLF</sequence>
<dbReference type="EMBL" id="JAOEGN010000022">
    <property type="protein sequence ID" value="MCU0105676.1"/>
    <property type="molecule type" value="Genomic_DNA"/>
</dbReference>
<evidence type="ECO:0000256" key="10">
    <source>
        <dbReference type="ARBA" id="ARBA00023136"/>
    </source>
</evidence>
<keyword evidence="7" id="KW-0862">Zinc</keyword>
<dbReference type="Pfam" id="PF02163">
    <property type="entry name" value="Peptidase_M50"/>
    <property type="match status" value="1"/>
</dbReference>
<dbReference type="NCBIfam" id="TIGR00054">
    <property type="entry name" value="RIP metalloprotease RseP"/>
    <property type="match status" value="1"/>
</dbReference>
<dbReference type="SUPFAM" id="SSF50156">
    <property type="entry name" value="PDZ domain-like"/>
    <property type="match status" value="1"/>
</dbReference>
<feature type="transmembrane region" description="Helical" evidence="11">
    <location>
        <begin position="172"/>
        <end position="196"/>
    </location>
</feature>
<dbReference type="GO" id="GO:0008237">
    <property type="term" value="F:metallopeptidase activity"/>
    <property type="evidence" value="ECO:0007669"/>
    <property type="project" value="UniProtKB-KW"/>
</dbReference>
<protein>
    <submittedName>
        <fullName evidence="13">RIP metalloprotease RseP</fullName>
    </submittedName>
</protein>
<keyword evidence="9 13" id="KW-0482">Metalloprotease</keyword>
<name>A0ABT2PYW7_9MOLU</name>
<evidence type="ECO:0000256" key="9">
    <source>
        <dbReference type="ARBA" id="ARBA00023049"/>
    </source>
</evidence>
<keyword evidence="4" id="KW-0645">Protease</keyword>
<comment type="subcellular location">
    <subcellularLocation>
        <location evidence="2">Membrane</location>
        <topology evidence="2">Multi-pass membrane protein</topology>
    </subcellularLocation>
</comment>
<feature type="transmembrane region" description="Helical" evidence="11">
    <location>
        <begin position="497"/>
        <end position="515"/>
    </location>
</feature>
<reference evidence="14" key="1">
    <citation type="submission" date="2023-07" db="EMBL/GenBank/DDBJ databases">
        <title>Novel Mycoplasma species identified in domestic and wild animals.</title>
        <authorList>
            <person name="Volokhov D.V."/>
            <person name="Furtak V.A."/>
            <person name="Zagorodnyaya T.A."/>
        </authorList>
    </citation>
    <scope>NUCLEOTIDE SEQUENCE [LARGE SCALE GENOMIC DNA]</scope>
    <source>
        <strain evidence="14">92-19</strain>
    </source>
</reference>
<comment type="similarity">
    <text evidence="3">Belongs to the peptidase M50B family.</text>
</comment>